<gene>
    <name evidence="1" type="ORF">GCM10010503_31240</name>
</gene>
<dbReference type="EMBL" id="BMUE01000006">
    <property type="protein sequence ID" value="GGW52039.1"/>
    <property type="molecule type" value="Genomic_DNA"/>
</dbReference>
<organism evidence="1 2">
    <name type="scientific">Streptomyces lucensis JCM 4490</name>
    <dbReference type="NCBI Taxonomy" id="1306176"/>
    <lineage>
        <taxon>Bacteria</taxon>
        <taxon>Bacillati</taxon>
        <taxon>Actinomycetota</taxon>
        <taxon>Actinomycetes</taxon>
        <taxon>Kitasatosporales</taxon>
        <taxon>Streptomycetaceae</taxon>
        <taxon>Streptomyces</taxon>
    </lineage>
</organism>
<comment type="caution">
    <text evidence="1">The sequence shown here is derived from an EMBL/GenBank/DDBJ whole genome shotgun (WGS) entry which is preliminary data.</text>
</comment>
<protein>
    <submittedName>
        <fullName evidence="1">Uncharacterized protein</fullName>
    </submittedName>
</protein>
<name>A0A918J6N5_9ACTN</name>
<reference evidence="1" key="2">
    <citation type="submission" date="2020-09" db="EMBL/GenBank/DDBJ databases">
        <authorList>
            <person name="Sun Q."/>
            <person name="Ohkuma M."/>
        </authorList>
    </citation>
    <scope>NUCLEOTIDE SEQUENCE</scope>
    <source>
        <strain evidence="1">JCM 4490</strain>
    </source>
</reference>
<evidence type="ECO:0000313" key="2">
    <source>
        <dbReference type="Proteomes" id="UP000620224"/>
    </source>
</evidence>
<accession>A0A918J6N5</accession>
<proteinExistence type="predicted"/>
<evidence type="ECO:0000313" key="1">
    <source>
        <dbReference type="EMBL" id="GGW52039.1"/>
    </source>
</evidence>
<sequence length="74" mass="8192">MTKAMRGRLGPYTYLSASNPAAAKGTLSNGGLPVTLEVTEDVLQEFMDTMSALERDLSRRWASTEYWFSGTRAE</sequence>
<keyword evidence="2" id="KW-1185">Reference proteome</keyword>
<reference evidence="1" key="1">
    <citation type="journal article" date="2014" name="Int. J. Syst. Evol. Microbiol.">
        <title>Complete genome sequence of Corynebacterium casei LMG S-19264T (=DSM 44701T), isolated from a smear-ripened cheese.</title>
        <authorList>
            <consortium name="US DOE Joint Genome Institute (JGI-PGF)"/>
            <person name="Walter F."/>
            <person name="Albersmeier A."/>
            <person name="Kalinowski J."/>
            <person name="Ruckert C."/>
        </authorList>
    </citation>
    <scope>NUCLEOTIDE SEQUENCE</scope>
    <source>
        <strain evidence="1">JCM 4490</strain>
    </source>
</reference>
<dbReference type="AlphaFoldDB" id="A0A918J6N5"/>
<dbReference type="Proteomes" id="UP000620224">
    <property type="component" value="Unassembled WGS sequence"/>
</dbReference>